<dbReference type="AlphaFoldDB" id="A0A1F4ZE35"/>
<sequence length="197" mass="22902">MDWLIFLFIWVLTGVAVFCAWGWWRATWEVEKNETSDEKVFKRARHKALKIVREARDRAVEIINDAGSVASNQDAWLDGQVRKATEEKLAGYREMLSKLYEEVKQKAGQEMEEFESAIEKGAVEAEKAVAEKMKMDYDQANAQVEEYRTLKMKQVEEQAQRVMGEVVKRVVGRAIPLQEHKLLIREAIEEARRENVL</sequence>
<proteinExistence type="predicted"/>
<accession>A0A1F4ZE35</accession>
<evidence type="ECO:0000313" key="3">
    <source>
        <dbReference type="Proteomes" id="UP000177080"/>
    </source>
</evidence>
<keyword evidence="1" id="KW-0175">Coiled coil</keyword>
<name>A0A1F4ZE35_9BACT</name>
<dbReference type="STRING" id="1797259.A2989_01820"/>
<protein>
    <submittedName>
        <fullName evidence="2">Uncharacterized protein</fullName>
    </submittedName>
</protein>
<dbReference type="Proteomes" id="UP000177080">
    <property type="component" value="Unassembled WGS sequence"/>
</dbReference>
<comment type="caution">
    <text evidence="2">The sequence shown here is derived from an EMBL/GenBank/DDBJ whole genome shotgun (WGS) entry which is preliminary data.</text>
</comment>
<evidence type="ECO:0000256" key="1">
    <source>
        <dbReference type="SAM" id="Coils"/>
    </source>
</evidence>
<gene>
    <name evidence="2" type="ORF">A2989_01820</name>
</gene>
<organism evidence="2 3">
    <name type="scientific">Candidatus Amesbacteria bacterium RIFCSPLOWO2_01_FULL_48_25</name>
    <dbReference type="NCBI Taxonomy" id="1797259"/>
    <lineage>
        <taxon>Bacteria</taxon>
        <taxon>Candidatus Amesiibacteriota</taxon>
    </lineage>
</organism>
<evidence type="ECO:0000313" key="2">
    <source>
        <dbReference type="EMBL" id="OGD04196.1"/>
    </source>
</evidence>
<dbReference type="EMBL" id="MEXN01000002">
    <property type="protein sequence ID" value="OGD04196.1"/>
    <property type="molecule type" value="Genomic_DNA"/>
</dbReference>
<reference evidence="2 3" key="1">
    <citation type="journal article" date="2016" name="Nat. Commun.">
        <title>Thousands of microbial genomes shed light on interconnected biogeochemical processes in an aquifer system.</title>
        <authorList>
            <person name="Anantharaman K."/>
            <person name="Brown C.T."/>
            <person name="Hug L.A."/>
            <person name="Sharon I."/>
            <person name="Castelle C.J."/>
            <person name="Probst A.J."/>
            <person name="Thomas B.C."/>
            <person name="Singh A."/>
            <person name="Wilkins M.J."/>
            <person name="Karaoz U."/>
            <person name="Brodie E.L."/>
            <person name="Williams K.H."/>
            <person name="Hubbard S.S."/>
            <person name="Banfield J.F."/>
        </authorList>
    </citation>
    <scope>NUCLEOTIDE SEQUENCE [LARGE SCALE GENOMIC DNA]</scope>
</reference>
<dbReference type="Gene3D" id="1.20.5.2950">
    <property type="match status" value="1"/>
</dbReference>
<feature type="coiled-coil region" evidence="1">
    <location>
        <begin position="82"/>
        <end position="157"/>
    </location>
</feature>